<feature type="active site" description="Charge relay system" evidence="5 6">
    <location>
        <position position="213"/>
    </location>
</feature>
<feature type="active site" description="Charge relay system" evidence="5 6">
    <location>
        <position position="406"/>
    </location>
</feature>
<dbReference type="PROSITE" id="PS51892">
    <property type="entry name" value="SUBTILASE"/>
    <property type="match status" value="1"/>
</dbReference>
<dbReference type="Pfam" id="PF00082">
    <property type="entry name" value="Peptidase_S8"/>
    <property type="match status" value="1"/>
</dbReference>
<dbReference type="Gene3D" id="3.40.50.200">
    <property type="entry name" value="Peptidase S8/S53 domain"/>
    <property type="match status" value="1"/>
</dbReference>
<organism evidence="9 10">
    <name type="scientific">Aliiglaciecola lipolytica E3</name>
    <dbReference type="NCBI Taxonomy" id="1127673"/>
    <lineage>
        <taxon>Bacteria</taxon>
        <taxon>Pseudomonadati</taxon>
        <taxon>Pseudomonadota</taxon>
        <taxon>Gammaproteobacteria</taxon>
        <taxon>Alteromonadales</taxon>
        <taxon>Alteromonadaceae</taxon>
        <taxon>Aliiglaciecola</taxon>
    </lineage>
</organism>
<comment type="caution">
    <text evidence="9">The sequence shown here is derived from an EMBL/GenBank/DDBJ whole genome shotgun (WGS) entry which is preliminary data.</text>
</comment>
<gene>
    <name evidence="9" type="ORF">GLIP_1766</name>
</gene>
<dbReference type="OrthoDB" id="9795680at2"/>
<dbReference type="InterPro" id="IPR015500">
    <property type="entry name" value="Peptidase_S8_subtilisin-rel"/>
</dbReference>
<dbReference type="Proteomes" id="UP000006334">
    <property type="component" value="Unassembled WGS sequence"/>
</dbReference>
<dbReference type="PANTHER" id="PTHR43806">
    <property type="entry name" value="PEPTIDASE S8"/>
    <property type="match status" value="1"/>
</dbReference>
<accession>K6YSX5</accession>
<dbReference type="SUPFAM" id="SSF52743">
    <property type="entry name" value="Subtilisin-like"/>
    <property type="match status" value="1"/>
</dbReference>
<feature type="signal peptide" evidence="7">
    <location>
        <begin position="1"/>
        <end position="23"/>
    </location>
</feature>
<protein>
    <recommendedName>
        <fullName evidence="8">Peptidase S8/S53 domain-containing protein</fullName>
    </recommendedName>
</protein>
<dbReference type="AlphaFoldDB" id="K6YSX5"/>
<comment type="similarity">
    <text evidence="1 6">Belongs to the peptidase S8 family.</text>
</comment>
<dbReference type="PRINTS" id="PR00723">
    <property type="entry name" value="SUBTILISIN"/>
</dbReference>
<feature type="chain" id="PRO_5003897548" description="Peptidase S8/S53 domain-containing protein" evidence="7">
    <location>
        <begin position="24"/>
        <end position="686"/>
    </location>
</feature>
<dbReference type="PROSITE" id="PS00137">
    <property type="entry name" value="SUBTILASE_HIS"/>
    <property type="match status" value="1"/>
</dbReference>
<keyword evidence="7" id="KW-0732">Signal</keyword>
<evidence type="ECO:0000256" key="7">
    <source>
        <dbReference type="SAM" id="SignalP"/>
    </source>
</evidence>
<dbReference type="eggNOG" id="COG5412">
    <property type="taxonomic scope" value="Bacteria"/>
</dbReference>
<evidence type="ECO:0000313" key="10">
    <source>
        <dbReference type="Proteomes" id="UP000006334"/>
    </source>
</evidence>
<evidence type="ECO:0000256" key="2">
    <source>
        <dbReference type="ARBA" id="ARBA00022670"/>
    </source>
</evidence>
<keyword evidence="3 6" id="KW-0378">Hydrolase</keyword>
<evidence type="ECO:0000256" key="4">
    <source>
        <dbReference type="ARBA" id="ARBA00022825"/>
    </source>
</evidence>
<evidence type="ECO:0000313" key="9">
    <source>
        <dbReference type="EMBL" id="GAC14395.1"/>
    </source>
</evidence>
<reference evidence="9 10" key="1">
    <citation type="journal article" date="2017" name="Antonie Van Leeuwenhoek">
        <title>Rhizobium rhizosphaerae sp. nov., a novel species isolated from rice rhizosphere.</title>
        <authorList>
            <person name="Zhao J.J."/>
            <person name="Zhang J."/>
            <person name="Zhang R.J."/>
            <person name="Zhang C.W."/>
            <person name="Yin H.Q."/>
            <person name="Zhang X.X."/>
        </authorList>
    </citation>
    <scope>NUCLEOTIDE SEQUENCE [LARGE SCALE GENOMIC DNA]</scope>
    <source>
        <strain evidence="9 10">E3</strain>
    </source>
</reference>
<feature type="domain" description="Peptidase S8/S53" evidence="8">
    <location>
        <begin position="159"/>
        <end position="451"/>
    </location>
</feature>
<evidence type="ECO:0000256" key="3">
    <source>
        <dbReference type="ARBA" id="ARBA00022801"/>
    </source>
</evidence>
<dbReference type="InterPro" id="IPR050131">
    <property type="entry name" value="Peptidase_S8_subtilisin-like"/>
</dbReference>
<dbReference type="CDD" id="cd07487">
    <property type="entry name" value="Peptidases_S8_1"/>
    <property type="match status" value="1"/>
</dbReference>
<dbReference type="RefSeq" id="WP_008844211.1">
    <property type="nucleotide sequence ID" value="NZ_BAEN01000036.1"/>
</dbReference>
<evidence type="ECO:0000259" key="8">
    <source>
        <dbReference type="Pfam" id="PF00082"/>
    </source>
</evidence>
<evidence type="ECO:0000256" key="5">
    <source>
        <dbReference type="PIRSR" id="PIRSR615500-1"/>
    </source>
</evidence>
<evidence type="ECO:0000256" key="1">
    <source>
        <dbReference type="ARBA" id="ARBA00011073"/>
    </source>
</evidence>
<dbReference type="GO" id="GO:0004252">
    <property type="term" value="F:serine-type endopeptidase activity"/>
    <property type="evidence" value="ECO:0007669"/>
    <property type="project" value="UniProtKB-UniRule"/>
</dbReference>
<keyword evidence="2 6" id="KW-0645">Protease</keyword>
<dbReference type="InterPro" id="IPR036852">
    <property type="entry name" value="Peptidase_S8/S53_dom_sf"/>
</dbReference>
<dbReference type="GO" id="GO:0006508">
    <property type="term" value="P:proteolysis"/>
    <property type="evidence" value="ECO:0007669"/>
    <property type="project" value="UniProtKB-KW"/>
</dbReference>
<name>K6YSX5_9ALTE</name>
<evidence type="ECO:0000256" key="6">
    <source>
        <dbReference type="PROSITE-ProRule" id="PRU01240"/>
    </source>
</evidence>
<feature type="active site" description="Charge relay system" evidence="5 6">
    <location>
        <position position="168"/>
    </location>
</feature>
<sequence length="686" mass="72829">MSFFTDKKTLLVGAISLISSVSAVMLTTQSKSNSVPFFTESGSTPQIAVSQRVRQEQSYILQGLSRDALVAAVEKVGGAVAREFPIINAISAYLSTSQADELASISGLRLTADRKVMTTGVGNGLTSLLAPGQNKKFAIDNDITTQTQADQLHDIGITGKGVTVAVLDSGTLMSGEKGKYLLRNQYDRSRAFYKYDAIKSKKNRKLNDDQNGHGSHVTGIIASSLKSDNGKFNGMAPDVYLLSVKAFDASGNGSYTDILDGLNYVYQNRNRYRIRVLNLSLGASVQSNYWSDPINQAVMRLWEAGVVVVTSVGNTGSDYATVTVPGNNPYIITVGALTDSYTPADTSDDRMTTFSSKGPTVEGFVKPEIVAFGGHISSKMDKRLLQNKNYVASDTGEDYHMVSGTSQAAAVVTGTVALMLQYNPYLSPDDVKCRLIDSASSVTNPSTGKAYGPFTQGAGLINAHAAVVSTASGCANVGLDIQADLNGVAHFKGPARVTAQGQLLLALGNGDFVTEGSVWDGSTALEGSVWDGLTSIEGSVWDGLSALEGSVWDGSTMIEGSVWDGLSRIEGSVWDGLTILEGSVWDGNSVLEGSVWDGLTQLEGSVWDGLSSLEGSVWDGTSNLEGSVWDTLSRIEGSVWDTLTSLEGSVWDGNASIETVEQTLLDESVVNDEQESNALLEIVLDE</sequence>
<dbReference type="InterPro" id="IPR022398">
    <property type="entry name" value="Peptidase_S8_His-AS"/>
</dbReference>
<keyword evidence="10" id="KW-1185">Reference proteome</keyword>
<dbReference type="STRING" id="1127673.GLIP_1766"/>
<dbReference type="PANTHER" id="PTHR43806:SF11">
    <property type="entry name" value="CEREVISIN-RELATED"/>
    <property type="match status" value="1"/>
</dbReference>
<dbReference type="EMBL" id="BAEN01000036">
    <property type="protein sequence ID" value="GAC14395.1"/>
    <property type="molecule type" value="Genomic_DNA"/>
</dbReference>
<dbReference type="eggNOG" id="COG1404">
    <property type="taxonomic scope" value="Bacteria"/>
</dbReference>
<keyword evidence="4 6" id="KW-0720">Serine protease</keyword>
<dbReference type="InterPro" id="IPR000209">
    <property type="entry name" value="Peptidase_S8/S53_dom"/>
</dbReference>
<proteinExistence type="inferred from homology"/>